<evidence type="ECO:0000313" key="4">
    <source>
        <dbReference type="EMBL" id="ADK84467.1"/>
    </source>
</evidence>
<dbReference type="InterPro" id="IPR004839">
    <property type="entry name" value="Aminotransferase_I/II_large"/>
</dbReference>
<gene>
    <name evidence="4" type="ordered locus">Deba_1099</name>
</gene>
<dbReference type="AlphaFoldDB" id="E1QIP4"/>
<organism evidence="4 5">
    <name type="scientific">Desulfarculus baarsii (strain ATCC 33931 / DSM 2075 / LMG 7858 / VKM B-1802 / 2st14)</name>
    <dbReference type="NCBI Taxonomy" id="644282"/>
    <lineage>
        <taxon>Bacteria</taxon>
        <taxon>Pseudomonadati</taxon>
        <taxon>Thermodesulfobacteriota</taxon>
        <taxon>Desulfarculia</taxon>
        <taxon>Desulfarculales</taxon>
        <taxon>Desulfarculaceae</taxon>
        <taxon>Desulfarculus</taxon>
    </lineage>
</organism>
<dbReference type="GO" id="GO:0030170">
    <property type="term" value="F:pyridoxal phosphate binding"/>
    <property type="evidence" value="ECO:0007669"/>
    <property type="project" value="InterPro"/>
</dbReference>
<dbReference type="PANTHER" id="PTHR42885:SF1">
    <property type="entry name" value="THREONINE-PHOSPHATE DECARBOXYLASE"/>
    <property type="match status" value="1"/>
</dbReference>
<evidence type="ECO:0000259" key="3">
    <source>
        <dbReference type="Pfam" id="PF00155"/>
    </source>
</evidence>
<dbReference type="Gene3D" id="3.90.1150.10">
    <property type="entry name" value="Aspartate Aminotransferase, domain 1"/>
    <property type="match status" value="1"/>
</dbReference>
<protein>
    <submittedName>
        <fullName evidence="4">Aminotransferase class I and II</fullName>
    </submittedName>
</protein>
<dbReference type="STRING" id="644282.Deba_1099"/>
<reference evidence="4 5" key="1">
    <citation type="journal article" date="2010" name="Stand. Genomic Sci.">
        <title>Complete genome sequence of Desulfarculus baarsii type strain (2st14).</title>
        <authorList>
            <person name="Sun H."/>
            <person name="Spring S."/>
            <person name="Lapidus A."/>
            <person name="Davenport K."/>
            <person name="Del Rio T.G."/>
            <person name="Tice H."/>
            <person name="Nolan M."/>
            <person name="Copeland A."/>
            <person name="Cheng J.F."/>
            <person name="Lucas S."/>
            <person name="Tapia R."/>
            <person name="Goodwin L."/>
            <person name="Pitluck S."/>
            <person name="Ivanova N."/>
            <person name="Pagani I."/>
            <person name="Mavromatis K."/>
            <person name="Ovchinnikova G."/>
            <person name="Pati A."/>
            <person name="Chen A."/>
            <person name="Palaniappan K."/>
            <person name="Hauser L."/>
            <person name="Chang Y.J."/>
            <person name="Jeffries C.D."/>
            <person name="Detter J.C."/>
            <person name="Han C."/>
            <person name="Rohde M."/>
            <person name="Brambilla E."/>
            <person name="Goker M."/>
            <person name="Woyke T."/>
            <person name="Bristow J."/>
            <person name="Eisen J.A."/>
            <person name="Markowitz V."/>
            <person name="Hugenholtz P."/>
            <person name="Kyrpides N.C."/>
            <person name="Klenk H.P."/>
            <person name="Land M."/>
        </authorList>
    </citation>
    <scope>NUCLEOTIDE SEQUENCE [LARGE SCALE GENOMIC DNA]</scope>
    <source>
        <strain evidence="5">ATCC 33931 / DSM 2075 / LMG 7858 / VKM B-1802 / 2st14</strain>
    </source>
</reference>
<dbReference type="Gene3D" id="3.40.640.10">
    <property type="entry name" value="Type I PLP-dependent aspartate aminotransferase-like (Major domain)"/>
    <property type="match status" value="1"/>
</dbReference>
<proteinExistence type="predicted"/>
<dbReference type="eggNOG" id="COG0079">
    <property type="taxonomic scope" value="Bacteria"/>
</dbReference>
<dbReference type="InterPro" id="IPR015424">
    <property type="entry name" value="PyrdxlP-dep_Trfase"/>
</dbReference>
<keyword evidence="2" id="KW-0663">Pyridoxal phosphate</keyword>
<dbReference type="Pfam" id="PF00155">
    <property type="entry name" value="Aminotran_1_2"/>
    <property type="match status" value="1"/>
</dbReference>
<dbReference type="GO" id="GO:0008483">
    <property type="term" value="F:transaminase activity"/>
    <property type="evidence" value="ECO:0007669"/>
    <property type="project" value="UniProtKB-KW"/>
</dbReference>
<sequence>MTQDQHQDDLLRLFGVEHLHGGDIWGAARHLGRPMEDLLDLSASLNPLGPPPGLQKVIIEALDRLCNYPDRRAFELRERLAAKFGLRRFNVLAGNGSTALIRLLARALEFREILVLAPVFGEFTRALAAAGRHFHHYHLEESEGYALTTRHIDKIMAHNPSAVVLTNPATPSGALTAPEVIEALYRQVKRRNAWLIIDEAFIDFAPADSRDWAPPRILEYPRLIVLRSMTKFYCLAGLRLGYVMADRDVLAEMVPLGEPWSVNTLAQAAGVFCLDQDEFADKTRATVDRLRAQQAQALGELGLDVLPSQANYLLCRLPEGGPSAAQVAEHCFYQGVLIRDASSFVCCGDRHFRVAVTAKRCLPRLLEALRGALAGQH</sequence>
<dbReference type="CDD" id="cd00609">
    <property type="entry name" value="AAT_like"/>
    <property type="match status" value="1"/>
</dbReference>
<dbReference type="RefSeq" id="WP_013257921.1">
    <property type="nucleotide sequence ID" value="NC_014365.1"/>
</dbReference>
<dbReference type="Proteomes" id="UP000009047">
    <property type="component" value="Chromosome"/>
</dbReference>
<dbReference type="HOGENOM" id="CLU_017584_3_2_7"/>
<keyword evidence="4" id="KW-0032">Aminotransferase</keyword>
<dbReference type="InterPro" id="IPR015421">
    <property type="entry name" value="PyrdxlP-dep_Trfase_major"/>
</dbReference>
<dbReference type="KEGG" id="dbr:Deba_1099"/>
<dbReference type="EMBL" id="CP002085">
    <property type="protein sequence ID" value="ADK84467.1"/>
    <property type="molecule type" value="Genomic_DNA"/>
</dbReference>
<feature type="domain" description="Aminotransferase class I/classII large" evidence="3">
    <location>
        <begin position="37"/>
        <end position="367"/>
    </location>
</feature>
<keyword evidence="4" id="KW-0808">Transferase</keyword>
<name>E1QIP4_DESB2</name>
<dbReference type="InterPro" id="IPR015422">
    <property type="entry name" value="PyrdxlP-dep_Trfase_small"/>
</dbReference>
<evidence type="ECO:0000256" key="2">
    <source>
        <dbReference type="ARBA" id="ARBA00022898"/>
    </source>
</evidence>
<dbReference type="PANTHER" id="PTHR42885">
    <property type="entry name" value="HISTIDINOL-PHOSPHATE AMINOTRANSFERASE-RELATED"/>
    <property type="match status" value="1"/>
</dbReference>
<keyword evidence="5" id="KW-1185">Reference proteome</keyword>
<evidence type="ECO:0000313" key="5">
    <source>
        <dbReference type="Proteomes" id="UP000009047"/>
    </source>
</evidence>
<comment type="cofactor">
    <cofactor evidence="1">
        <name>pyridoxal 5'-phosphate</name>
        <dbReference type="ChEBI" id="CHEBI:597326"/>
    </cofactor>
</comment>
<accession>E1QIP4</accession>
<dbReference type="SUPFAM" id="SSF53383">
    <property type="entry name" value="PLP-dependent transferases"/>
    <property type="match status" value="1"/>
</dbReference>
<evidence type="ECO:0000256" key="1">
    <source>
        <dbReference type="ARBA" id="ARBA00001933"/>
    </source>
</evidence>